<dbReference type="PANTHER" id="PTHR47797:SF1">
    <property type="entry name" value="CYTOCHROME B561 DOMAIN-CONTAINING PROTEIN-RELATED"/>
    <property type="match status" value="1"/>
</dbReference>
<dbReference type="InterPro" id="IPR036872">
    <property type="entry name" value="CH_dom_sf"/>
</dbReference>
<dbReference type="AlphaFoldDB" id="A0A6A6B9G3"/>
<keyword evidence="5 9" id="KW-1133">Transmembrane helix</keyword>
<dbReference type="Gene3D" id="1.20.120.1770">
    <property type="match status" value="1"/>
</dbReference>
<feature type="domain" description="EB1 C-terminal" evidence="12">
    <location>
        <begin position="647"/>
        <end position="723"/>
    </location>
</feature>
<evidence type="ECO:0000256" key="6">
    <source>
        <dbReference type="ARBA" id="ARBA00023136"/>
    </source>
</evidence>
<dbReference type="GeneID" id="54303278"/>
<gene>
    <name evidence="13" type="ORF">K452DRAFT_352383</name>
</gene>
<dbReference type="GO" id="GO:0005874">
    <property type="term" value="C:microtubule"/>
    <property type="evidence" value="ECO:0007669"/>
    <property type="project" value="UniProtKB-KW"/>
</dbReference>
<evidence type="ECO:0000256" key="9">
    <source>
        <dbReference type="SAM" id="Phobius"/>
    </source>
</evidence>
<dbReference type="EMBL" id="ML995492">
    <property type="protein sequence ID" value="KAF2139557.1"/>
    <property type="molecule type" value="Genomic_DNA"/>
</dbReference>
<feature type="region of interest" description="Disordered" evidence="8">
    <location>
        <begin position="489"/>
        <end position="510"/>
    </location>
</feature>
<evidence type="ECO:0000256" key="2">
    <source>
        <dbReference type="ARBA" id="ARBA00022448"/>
    </source>
</evidence>
<feature type="signal peptide" evidence="10">
    <location>
        <begin position="1"/>
        <end position="20"/>
    </location>
</feature>
<dbReference type="InterPro" id="IPR036133">
    <property type="entry name" value="EB1_C_sf"/>
</dbReference>
<evidence type="ECO:0000256" key="5">
    <source>
        <dbReference type="ARBA" id="ARBA00022989"/>
    </source>
</evidence>
<evidence type="ECO:0000256" key="8">
    <source>
        <dbReference type="SAM" id="MobiDB-lite"/>
    </source>
</evidence>
<dbReference type="CDD" id="cd09630">
    <property type="entry name" value="CDH_like_cytochrome"/>
    <property type="match status" value="1"/>
</dbReference>
<feature type="chain" id="PRO_5025460782" evidence="10">
    <location>
        <begin position="21"/>
        <end position="738"/>
    </location>
</feature>
<dbReference type="SUPFAM" id="SSF47576">
    <property type="entry name" value="Calponin-homology domain, CH-domain"/>
    <property type="match status" value="1"/>
</dbReference>
<feature type="region of interest" description="Disordered" evidence="8">
    <location>
        <begin position="185"/>
        <end position="298"/>
    </location>
</feature>
<keyword evidence="4" id="KW-0249">Electron transport</keyword>
<evidence type="ECO:0000256" key="10">
    <source>
        <dbReference type="SAM" id="SignalP"/>
    </source>
</evidence>
<evidence type="ECO:0000313" key="14">
    <source>
        <dbReference type="Proteomes" id="UP000799438"/>
    </source>
</evidence>
<feature type="transmembrane region" description="Helical" evidence="9">
    <location>
        <begin position="456"/>
        <end position="478"/>
    </location>
</feature>
<dbReference type="PROSITE" id="PS51257">
    <property type="entry name" value="PROKAR_LIPOPROTEIN"/>
    <property type="match status" value="1"/>
</dbReference>
<evidence type="ECO:0000256" key="1">
    <source>
        <dbReference type="ARBA" id="ARBA00004370"/>
    </source>
</evidence>
<dbReference type="Pfam" id="PF03271">
    <property type="entry name" value="EB1"/>
    <property type="match status" value="1"/>
</dbReference>
<dbReference type="Gene3D" id="2.60.40.1210">
    <property type="entry name" value="Cellobiose dehydrogenase, cytochrome domain"/>
    <property type="match status" value="1"/>
</dbReference>
<evidence type="ECO:0000259" key="12">
    <source>
        <dbReference type="PROSITE" id="PS51230"/>
    </source>
</evidence>
<keyword evidence="3 9" id="KW-0812">Transmembrane</keyword>
<feature type="transmembrane region" description="Helical" evidence="9">
    <location>
        <begin position="324"/>
        <end position="343"/>
    </location>
</feature>
<keyword evidence="10" id="KW-0732">Signal</keyword>
<feature type="transmembrane region" description="Helical" evidence="9">
    <location>
        <begin position="355"/>
        <end position="380"/>
    </location>
</feature>
<dbReference type="Gene3D" id="1.20.5.1430">
    <property type="match status" value="1"/>
</dbReference>
<dbReference type="Proteomes" id="UP000799438">
    <property type="component" value="Unassembled WGS sequence"/>
</dbReference>
<feature type="compositionally biased region" description="Low complexity" evidence="8">
    <location>
        <begin position="608"/>
        <end position="649"/>
    </location>
</feature>
<dbReference type="InterPro" id="IPR004953">
    <property type="entry name" value="EB1_C"/>
</dbReference>
<dbReference type="RefSeq" id="XP_033395270.1">
    <property type="nucleotide sequence ID" value="XM_033545770.1"/>
</dbReference>
<dbReference type="SUPFAM" id="SSF49344">
    <property type="entry name" value="CBD9-like"/>
    <property type="match status" value="1"/>
</dbReference>
<keyword evidence="14" id="KW-1185">Reference proteome</keyword>
<reference evidence="13" key="1">
    <citation type="journal article" date="2020" name="Stud. Mycol.">
        <title>101 Dothideomycetes genomes: a test case for predicting lifestyles and emergence of pathogens.</title>
        <authorList>
            <person name="Haridas S."/>
            <person name="Albert R."/>
            <person name="Binder M."/>
            <person name="Bloem J."/>
            <person name="Labutti K."/>
            <person name="Salamov A."/>
            <person name="Andreopoulos B."/>
            <person name="Baker S."/>
            <person name="Barry K."/>
            <person name="Bills G."/>
            <person name="Bluhm B."/>
            <person name="Cannon C."/>
            <person name="Castanera R."/>
            <person name="Culley D."/>
            <person name="Daum C."/>
            <person name="Ezra D."/>
            <person name="Gonzalez J."/>
            <person name="Henrissat B."/>
            <person name="Kuo A."/>
            <person name="Liang C."/>
            <person name="Lipzen A."/>
            <person name="Lutzoni F."/>
            <person name="Magnuson J."/>
            <person name="Mondo S."/>
            <person name="Nolan M."/>
            <person name="Ohm R."/>
            <person name="Pangilinan J."/>
            <person name="Park H.-J."/>
            <person name="Ramirez L."/>
            <person name="Alfaro M."/>
            <person name="Sun H."/>
            <person name="Tritt A."/>
            <person name="Yoshinaga Y."/>
            <person name="Zwiers L.-H."/>
            <person name="Turgeon B."/>
            <person name="Goodwin S."/>
            <person name="Spatafora J."/>
            <person name="Crous P."/>
            <person name="Grigoriev I."/>
        </authorList>
    </citation>
    <scope>NUCLEOTIDE SEQUENCE</scope>
    <source>
        <strain evidence="13">CBS 121167</strain>
    </source>
</reference>
<evidence type="ECO:0000256" key="7">
    <source>
        <dbReference type="PROSITE-ProRule" id="PRU00576"/>
    </source>
</evidence>
<evidence type="ECO:0000313" key="13">
    <source>
        <dbReference type="EMBL" id="KAF2139557.1"/>
    </source>
</evidence>
<dbReference type="CDD" id="cd08760">
    <property type="entry name" value="Cyt_b561_FRRS1_like"/>
    <property type="match status" value="1"/>
</dbReference>
<keyword evidence="6 9" id="KW-0472">Membrane</keyword>
<dbReference type="InterPro" id="IPR015920">
    <property type="entry name" value="Cellobiose_DH-like_cyt"/>
</dbReference>
<dbReference type="SMART" id="SM00665">
    <property type="entry name" value="B561"/>
    <property type="match status" value="1"/>
</dbReference>
<evidence type="ECO:0000256" key="4">
    <source>
        <dbReference type="ARBA" id="ARBA00022982"/>
    </source>
</evidence>
<dbReference type="PANTHER" id="PTHR47797">
    <property type="entry name" value="DEHYDROGENASE, PUTATIVE (AFU_ORTHOLOGUE AFUA_8G05805)-RELATED"/>
    <property type="match status" value="1"/>
</dbReference>
<evidence type="ECO:0000256" key="3">
    <source>
        <dbReference type="ARBA" id="ARBA00022692"/>
    </source>
</evidence>
<comment type="subcellular location">
    <subcellularLocation>
        <location evidence="1">Membrane</location>
    </subcellularLocation>
</comment>
<dbReference type="SUPFAM" id="SSF140612">
    <property type="entry name" value="EB1 dimerisation domain-like"/>
    <property type="match status" value="1"/>
</dbReference>
<accession>A0A6A6B9G3</accession>
<keyword evidence="7" id="KW-0493">Microtubule</keyword>
<name>A0A6A6B9G3_9PEZI</name>
<dbReference type="GO" id="GO:0008017">
    <property type="term" value="F:microtubule binding"/>
    <property type="evidence" value="ECO:0007669"/>
    <property type="project" value="InterPro"/>
</dbReference>
<evidence type="ECO:0000259" key="11">
    <source>
        <dbReference type="PROSITE" id="PS50939"/>
    </source>
</evidence>
<dbReference type="InterPro" id="IPR006593">
    <property type="entry name" value="Cyt_b561/ferric_Rdtase_TM"/>
</dbReference>
<feature type="compositionally biased region" description="Low complexity" evidence="8">
    <location>
        <begin position="185"/>
        <end position="240"/>
    </location>
</feature>
<feature type="transmembrane region" description="Helical" evidence="9">
    <location>
        <begin position="392"/>
        <end position="410"/>
    </location>
</feature>
<dbReference type="PROSITE" id="PS51230">
    <property type="entry name" value="EB1_C"/>
    <property type="match status" value="1"/>
</dbReference>
<proteinExistence type="predicted"/>
<dbReference type="Pfam" id="PF16010">
    <property type="entry name" value="CDH-cyt"/>
    <property type="match status" value="1"/>
</dbReference>
<dbReference type="PROSITE" id="PS50939">
    <property type="entry name" value="CYTOCHROME_B561"/>
    <property type="match status" value="1"/>
</dbReference>
<dbReference type="FunFam" id="1.20.5.1430:FF:000005">
    <property type="entry name" value="Eb1, isoform E"/>
    <property type="match status" value="1"/>
</dbReference>
<dbReference type="Gene3D" id="1.10.418.10">
    <property type="entry name" value="Calponin-like domain"/>
    <property type="match status" value="1"/>
</dbReference>
<organism evidence="13 14">
    <name type="scientific">Aplosporella prunicola CBS 121167</name>
    <dbReference type="NCBI Taxonomy" id="1176127"/>
    <lineage>
        <taxon>Eukaryota</taxon>
        <taxon>Fungi</taxon>
        <taxon>Dikarya</taxon>
        <taxon>Ascomycota</taxon>
        <taxon>Pezizomycotina</taxon>
        <taxon>Dothideomycetes</taxon>
        <taxon>Dothideomycetes incertae sedis</taxon>
        <taxon>Botryosphaeriales</taxon>
        <taxon>Aplosporellaceae</taxon>
        <taxon>Aplosporella</taxon>
    </lineage>
</organism>
<keyword evidence="2" id="KW-0813">Transport</keyword>
<protein>
    <submittedName>
        <fullName evidence="13">Iron reductase domain protein</fullName>
    </submittedName>
</protein>
<feature type="domain" description="Cytochrome b561" evidence="11">
    <location>
        <begin position="291"/>
        <end position="484"/>
    </location>
</feature>
<feature type="region of interest" description="Disordered" evidence="8">
    <location>
        <begin position="601"/>
        <end position="656"/>
    </location>
</feature>
<dbReference type="OrthoDB" id="19261at2759"/>
<feature type="transmembrane region" description="Helical" evidence="9">
    <location>
        <begin position="430"/>
        <end position="450"/>
    </location>
</feature>
<sequence>MLTTRKVAAALIGLASTAYAQVSSACQGDVCFGLNIPENTASSGDGDIFFQLTAPTSYSWVALGQGGSMSGSNIFVMYTSADGKNVTLSPRLGTGHVMPNYNEAAKVTLLDGSGVSNGKMVANVKCSNCNSWSGGSMDFTSSDATWIYASKSGSALNTDDKSQSISQHGRYGKFTWDFAQAKGGSSVNPFTSSSSTSGSGSSGATGTRSCTPRSSSNSGSNSGSTSAGSSGGSTTTANGGYPWTGRPTARPTGYGGWNGNYPNSVPSGLPWPGPNSKRASDDNYCDDDGSSSGGNSVNSFGANPSNPLQLSGQQGLFGSHRDMLIAHGVLACLAFVIFFPFGAISIRLFSFPSLIWFHAAIQILGYMLFIAAFGIGVYIATQMKAMDMYHPIIGIVLFVLLFFQPILGFMHHALFKKYRKRTLWSYGHLWLGRIIITLGIINGGLGLLWADNAGQSAYIAYGVVGGIIWLIYVFAAIYGEIKRARTPPAYAGSPPRKGSGTSNSPVSSDRREEYYGRAPLCQVYDSIFLDVPMSRVKFDAKNEYTYLQNFKILQNTFAKHAIDHPLHIESLVKCKMQDNLEFLQFTKRYWDQYFPGGDYDAPSRRKGAGAPASGGARAGGAPRAGSSTARRVASTSSSAAAAPPRTRTPQSSAQTAALTQENNALKETVAGLERERDFYFSKLRDIELLIQNAMEADPELEKDEGLLKSIQNILYSTEEGFEIPAELEGEIEEEEETF</sequence>
<dbReference type="GO" id="GO:0016020">
    <property type="term" value="C:membrane"/>
    <property type="evidence" value="ECO:0007669"/>
    <property type="project" value="UniProtKB-SubCell"/>
</dbReference>